<comment type="similarity">
    <text evidence="1">Belongs to the YciI family.</text>
</comment>
<evidence type="ECO:0000313" key="4">
    <source>
        <dbReference type="Proteomes" id="UP000216947"/>
    </source>
</evidence>
<protein>
    <recommendedName>
        <fullName evidence="2">YCII-related domain-containing protein</fullName>
    </recommendedName>
</protein>
<accession>A0A261QYG7</accession>
<dbReference type="Gene3D" id="3.30.70.1060">
    <property type="entry name" value="Dimeric alpha+beta barrel"/>
    <property type="match status" value="1"/>
</dbReference>
<dbReference type="EMBL" id="NEVK01000006">
    <property type="protein sequence ID" value="OZI17804.1"/>
    <property type="molecule type" value="Genomic_DNA"/>
</dbReference>
<dbReference type="PANTHER" id="PTHR33606:SF3">
    <property type="entry name" value="PROTEIN YCII"/>
    <property type="match status" value="1"/>
</dbReference>
<proteinExistence type="inferred from homology"/>
<dbReference type="RefSeq" id="WP_026640226.1">
    <property type="nucleotide sequence ID" value="NZ_NEVI01000017.1"/>
</dbReference>
<evidence type="ECO:0000256" key="1">
    <source>
        <dbReference type="ARBA" id="ARBA00007689"/>
    </source>
</evidence>
<keyword evidence="4" id="KW-1185">Reference proteome</keyword>
<reference evidence="4" key="1">
    <citation type="submission" date="2017-05" db="EMBL/GenBank/DDBJ databases">
        <title>Complete and WGS of Bordetella genogroups.</title>
        <authorList>
            <person name="Spilker T."/>
            <person name="Lipuma J."/>
        </authorList>
    </citation>
    <scope>NUCLEOTIDE SEQUENCE [LARGE SCALE GENOMIC DNA]</scope>
    <source>
        <strain evidence="4">AU18089</strain>
    </source>
</reference>
<comment type="caution">
    <text evidence="3">The sequence shown here is derived from an EMBL/GenBank/DDBJ whole genome shotgun (WGS) entry which is preliminary data.</text>
</comment>
<gene>
    <name evidence="3" type="ORF">CAL19_11930</name>
</gene>
<dbReference type="NCBIfam" id="NF009508">
    <property type="entry name" value="PRK12866.1"/>
    <property type="match status" value="1"/>
</dbReference>
<dbReference type="SUPFAM" id="SSF54909">
    <property type="entry name" value="Dimeric alpha+beta barrel"/>
    <property type="match status" value="1"/>
</dbReference>
<dbReference type="InterPro" id="IPR051807">
    <property type="entry name" value="Sec-metab_biosynth-assoc"/>
</dbReference>
<sequence>MHYLMFYDLVPDYLQRRGEFRDAHLALAREAVARGELVLGGALADPADQAVLLFQGESPQAAEAFARADPYVQNGLVRQWRVRPWTTVVGEQASHPVAPGAA</sequence>
<dbReference type="OrthoDB" id="70894at2"/>
<dbReference type="Pfam" id="PF03795">
    <property type="entry name" value="YCII"/>
    <property type="match status" value="1"/>
</dbReference>
<evidence type="ECO:0000259" key="2">
    <source>
        <dbReference type="Pfam" id="PF03795"/>
    </source>
</evidence>
<name>A0A261QYG7_9BORD</name>
<organism evidence="3 4">
    <name type="scientific">Bordetella genomosp. 7</name>
    <dbReference type="NCBI Taxonomy" id="1416805"/>
    <lineage>
        <taxon>Bacteria</taxon>
        <taxon>Pseudomonadati</taxon>
        <taxon>Pseudomonadota</taxon>
        <taxon>Betaproteobacteria</taxon>
        <taxon>Burkholderiales</taxon>
        <taxon>Alcaligenaceae</taxon>
        <taxon>Bordetella</taxon>
    </lineage>
</organism>
<dbReference type="PANTHER" id="PTHR33606">
    <property type="entry name" value="PROTEIN YCII"/>
    <property type="match status" value="1"/>
</dbReference>
<dbReference type="InterPro" id="IPR005545">
    <property type="entry name" value="YCII"/>
</dbReference>
<dbReference type="AlphaFoldDB" id="A0A261QYG7"/>
<dbReference type="InterPro" id="IPR011008">
    <property type="entry name" value="Dimeric_a/b-barrel"/>
</dbReference>
<dbReference type="Proteomes" id="UP000216947">
    <property type="component" value="Unassembled WGS sequence"/>
</dbReference>
<evidence type="ECO:0000313" key="3">
    <source>
        <dbReference type="EMBL" id="OZI17804.1"/>
    </source>
</evidence>
<feature type="domain" description="YCII-related" evidence="2">
    <location>
        <begin position="1"/>
        <end position="86"/>
    </location>
</feature>